<dbReference type="InterPro" id="IPR042044">
    <property type="entry name" value="EXOC6PINT-1/Sec15/Tip20_C_dom2"/>
</dbReference>
<feature type="coiled-coil region" evidence="1">
    <location>
        <begin position="33"/>
        <end position="67"/>
    </location>
</feature>
<dbReference type="Pfam" id="PF04437">
    <property type="entry name" value="RINT1_TIP1"/>
    <property type="match status" value="1"/>
</dbReference>
<proteinExistence type="predicted"/>
<organism evidence="2 3">
    <name type="scientific">Sodiomyces alkalinus (strain CBS 110278 / VKM F-3762 / F11)</name>
    <name type="common">Alkaliphilic filamentous fungus</name>
    <dbReference type="NCBI Taxonomy" id="1314773"/>
    <lineage>
        <taxon>Eukaryota</taxon>
        <taxon>Fungi</taxon>
        <taxon>Dikarya</taxon>
        <taxon>Ascomycota</taxon>
        <taxon>Pezizomycotina</taxon>
        <taxon>Sordariomycetes</taxon>
        <taxon>Hypocreomycetidae</taxon>
        <taxon>Glomerellales</taxon>
        <taxon>Plectosphaerellaceae</taxon>
        <taxon>Sodiomyces</taxon>
    </lineage>
</organism>
<dbReference type="GeneID" id="39579111"/>
<evidence type="ECO:0000313" key="3">
    <source>
        <dbReference type="Proteomes" id="UP000272025"/>
    </source>
</evidence>
<dbReference type="OrthoDB" id="2189254at2759"/>
<dbReference type="RefSeq" id="XP_028463633.1">
    <property type="nucleotide sequence ID" value="XM_028610633.1"/>
</dbReference>
<accession>A0A3N2PMT1</accession>
<dbReference type="AlphaFoldDB" id="A0A3N2PMT1"/>
<dbReference type="STRING" id="1314773.A0A3N2PMT1"/>
<gene>
    <name evidence="2" type="ORF">SODALDRAFT_328220</name>
</gene>
<dbReference type="PANTHER" id="PTHR13520">
    <property type="entry name" value="RAD50-INTERACTING PROTEIN 1 RINT-1"/>
    <property type="match status" value="1"/>
</dbReference>
<evidence type="ECO:0000256" key="1">
    <source>
        <dbReference type="SAM" id="Coils"/>
    </source>
</evidence>
<keyword evidence="1" id="KW-0175">Coiled coil</keyword>
<dbReference type="Gene3D" id="1.20.58.670">
    <property type="entry name" value="Dsl1p vesicle tethering complex, Tip20p subunit, domain D"/>
    <property type="match status" value="1"/>
</dbReference>
<sequence length="797" mass="89850">MAAGSDIGPARVQELDIRVEDFLDDKLQSTTDLDNLETLLAKVELQRSQLQSQLDNAVKQLQEARVSSHDRQATLATRIHEFQRLQHSIDARVKVAAASEAPNQAIARLQRPMKQLQTVELAHKYLTLLQDVDKLRKEARAHLPESPRAALEPYAKLKRLSVRLQELSGLADDAAVHLVNHVESVTETLWEDMKKTMAAELEAVLRGRSWPMAVDPAAGMDEEWLRCFEKLVDLQVPEVVYSPETVTLLPFDAMCKIFVSEFRFHFLSDKPTSKPEAIGTHCLPWFLAVIEKWEGFFRDNLGHLLAAKFQGTPVANNMVYVDPVGAFITAMLPVLRKKVHHVVADAVKDPTFLSSLMVQLMTFDENVRSRFGYDGGDPDRGWAGLTTEVLEKWFEPWFLAEREFALERFRAIMESREARNIDYDYAGPGKTKPTYAAVRVTDLLKTVTSQYERARKFKHKIRFLIGIQLDILDEYHDRLRGSLEAYQAITSTVGRTIHGVTKEQLAALEGTGALETLCKVYGSADHIVNTLRDSSNDEFFVTLWEELQNRAEPVGEQGKIAGDMSYDEVKDRTSAAVGSDNEDGALFDETITAYSLRRKAAQDFLIGALTKSHQDAFRAYSSRVQWTTMADNGGEVDSNQLAITPELEEPLRILRQNFDFLLKALSTAAFRRIWRGALDKLQDLLWTDVLMRQRFTALGAAQFRRDLNAIFALVERYIPGGLGPLASLDDALLLLNLPVHPAKPQEGEEACLSLKQATDRVFTDNAEAKRVLEELGIETLTPANARHILQRRVENEV</sequence>
<dbReference type="PANTHER" id="PTHR13520:SF0">
    <property type="entry name" value="RAD50-INTERACTING PROTEIN 1"/>
    <property type="match status" value="1"/>
</dbReference>
<keyword evidence="3" id="KW-1185">Reference proteome</keyword>
<protein>
    <submittedName>
        <fullName evidence="2">RINT-1 family protein</fullName>
    </submittedName>
</protein>
<dbReference type="EMBL" id="ML119060">
    <property type="protein sequence ID" value="ROT35827.1"/>
    <property type="molecule type" value="Genomic_DNA"/>
</dbReference>
<name>A0A3N2PMT1_SODAK</name>
<evidence type="ECO:0000313" key="2">
    <source>
        <dbReference type="EMBL" id="ROT35827.1"/>
    </source>
</evidence>
<dbReference type="Proteomes" id="UP000272025">
    <property type="component" value="Unassembled WGS sequence"/>
</dbReference>
<dbReference type="GO" id="GO:0070939">
    <property type="term" value="C:Dsl1/NZR complex"/>
    <property type="evidence" value="ECO:0007669"/>
    <property type="project" value="InterPro"/>
</dbReference>
<dbReference type="GO" id="GO:0006890">
    <property type="term" value="P:retrograde vesicle-mediated transport, Golgi to endoplasmic reticulum"/>
    <property type="evidence" value="ECO:0007669"/>
    <property type="project" value="InterPro"/>
</dbReference>
<dbReference type="GO" id="GO:0006888">
    <property type="term" value="P:endoplasmic reticulum to Golgi vesicle-mediated transport"/>
    <property type="evidence" value="ECO:0007669"/>
    <property type="project" value="InterPro"/>
</dbReference>
<dbReference type="InterPro" id="IPR007528">
    <property type="entry name" value="RINT1_Tip20"/>
</dbReference>
<reference evidence="2 3" key="1">
    <citation type="journal article" date="2018" name="Mol. Ecol.">
        <title>The obligate alkalophilic soda-lake fungus Sodiomyces alkalinus has shifted to a protein diet.</title>
        <authorList>
            <person name="Grum-Grzhimaylo A.A."/>
            <person name="Falkoski D.L."/>
            <person name="van den Heuvel J."/>
            <person name="Valero-Jimenez C.A."/>
            <person name="Min B."/>
            <person name="Choi I.G."/>
            <person name="Lipzen A."/>
            <person name="Daum C.G."/>
            <person name="Aanen D.K."/>
            <person name="Tsang A."/>
            <person name="Henrissat B."/>
            <person name="Bilanenko E.N."/>
            <person name="de Vries R.P."/>
            <person name="van Kan J.A.L."/>
            <person name="Grigoriev I.V."/>
            <person name="Debets A.J.M."/>
        </authorList>
    </citation>
    <scope>NUCLEOTIDE SEQUENCE [LARGE SCALE GENOMIC DNA]</scope>
    <source>
        <strain evidence="2 3">F11</strain>
    </source>
</reference>
<dbReference type="GO" id="GO:0060628">
    <property type="term" value="P:regulation of ER to Golgi vesicle-mediated transport"/>
    <property type="evidence" value="ECO:0007669"/>
    <property type="project" value="TreeGrafter"/>
</dbReference>
<dbReference type="PROSITE" id="PS51386">
    <property type="entry name" value="RINT1_TIP20"/>
    <property type="match status" value="1"/>
</dbReference>